<dbReference type="Proteomes" id="UP000636960">
    <property type="component" value="Unassembled WGS sequence"/>
</dbReference>
<dbReference type="Gene3D" id="3.40.50.12780">
    <property type="entry name" value="N-terminal domain of ligase-like"/>
    <property type="match status" value="2"/>
</dbReference>
<dbReference type="Gene3D" id="3.30.300.30">
    <property type="match status" value="2"/>
</dbReference>
<dbReference type="GO" id="GO:0031177">
    <property type="term" value="F:phosphopantetheine binding"/>
    <property type="evidence" value="ECO:0007669"/>
    <property type="project" value="InterPro"/>
</dbReference>
<dbReference type="PANTHER" id="PTHR45527">
    <property type="entry name" value="NONRIBOSOMAL PEPTIDE SYNTHETASE"/>
    <property type="match status" value="1"/>
</dbReference>
<evidence type="ECO:0000256" key="4">
    <source>
        <dbReference type="SAM" id="MobiDB-lite"/>
    </source>
</evidence>
<dbReference type="GO" id="GO:0005829">
    <property type="term" value="C:cytosol"/>
    <property type="evidence" value="ECO:0007669"/>
    <property type="project" value="TreeGrafter"/>
</dbReference>
<accession>A0A919K6C1</accession>
<dbReference type="SUPFAM" id="SSF56801">
    <property type="entry name" value="Acetyl-CoA synthetase-like"/>
    <property type="match status" value="2"/>
</dbReference>
<comment type="cofactor">
    <cofactor evidence="1">
        <name>pantetheine 4'-phosphate</name>
        <dbReference type="ChEBI" id="CHEBI:47942"/>
    </cofactor>
</comment>
<organism evidence="6 7">
    <name type="scientific">Paractinoplanes rishiriensis</name>
    <dbReference type="NCBI Taxonomy" id="1050105"/>
    <lineage>
        <taxon>Bacteria</taxon>
        <taxon>Bacillati</taxon>
        <taxon>Actinomycetota</taxon>
        <taxon>Actinomycetes</taxon>
        <taxon>Micromonosporales</taxon>
        <taxon>Micromonosporaceae</taxon>
        <taxon>Paractinoplanes</taxon>
    </lineage>
</organism>
<protein>
    <recommendedName>
        <fullName evidence="5">Carrier domain-containing protein</fullName>
    </recommendedName>
</protein>
<dbReference type="InterPro" id="IPR006162">
    <property type="entry name" value="Ppantetheine_attach_site"/>
</dbReference>
<dbReference type="InterPro" id="IPR020845">
    <property type="entry name" value="AMP-binding_CS"/>
</dbReference>
<evidence type="ECO:0000256" key="3">
    <source>
        <dbReference type="ARBA" id="ARBA00022553"/>
    </source>
</evidence>
<dbReference type="Gene3D" id="3.30.559.10">
    <property type="entry name" value="Chloramphenicol acetyltransferase-like domain"/>
    <property type="match status" value="2"/>
</dbReference>
<keyword evidence="2" id="KW-0596">Phosphopantetheine</keyword>
<dbReference type="InterPro" id="IPR025110">
    <property type="entry name" value="AMP-bd_C"/>
</dbReference>
<dbReference type="Gene3D" id="3.40.50.1820">
    <property type="entry name" value="alpha/beta hydrolase"/>
    <property type="match status" value="1"/>
</dbReference>
<dbReference type="PROSITE" id="PS00455">
    <property type="entry name" value="AMP_BINDING"/>
    <property type="match status" value="1"/>
</dbReference>
<dbReference type="NCBIfam" id="TIGR01733">
    <property type="entry name" value="AA-adenyl-dom"/>
    <property type="match status" value="2"/>
</dbReference>
<proteinExistence type="predicted"/>
<name>A0A919K6C1_9ACTN</name>
<sequence>MPTEPVIDSFTVPASFAQQRLWFLDQLVPNAFTYNIPLALRLAGELDRSALHRALIEIVRRHEALRTTFGAAPGGPVQIVADCRDPELPMHDLTGHDASDEALAALLTELGEEPFDLAAGPLLRCRLIRLGARTHVLSLVLHHIVADGWSVGVLVRELAALYDAYRRGAPSPLPDLPVQYADYSEWQRDPARAGLHERQIEYWRKRLADPPRLLELPMDRPRPWARDVAGAVHLAPLPAEITTALDAINRSERVTDFMVLLAALQILLARYSGQTDILVGTPVAGRVRPELEQVIGFFANTLVIRGEPAGDRTFRQLLRDVRADSLTAFEHQDVPFEQVVDALVAERTISHSPLFQVMFAVQNAPGEDEAALAGLDVTVLEPALRAAKFDLTVMAWRAADGRIGTSYEYSTDLFDAATIQRLSDSLPILLRACLAEPDRPVRELPVIGADERRRLLAAGAAPAPAGSSRTVPELFEAQAARRPDAVAVEAGTDRLTYRELNAWANRIAHWLLAHGAGPERLAALAVSRSTGQIAALLGIAKAGAAYVAVDPAHPPERIAALLRDAEPVAVLLSDDQTAAVPDVPGPVRLVVDTAALLDAQPEHDPAGAGRTSDTPLYALYTSGSTGTPKAVLMPGGPIATMLDWQARHLGTDPGRRVAQFTTITFDVSAQEILGALLTGKCLVVVDELTRRDPDAFANWLADRRINELYATNQVLQGVLKSALDRGVDLSALTDVAQAGEAFVVSDELREFARRYPGCRLHNHYGPSETHVVTSYSLPGGESAAWPVHPPIGRPIDGSRVYVLDGDLEILPQGVRGELYLAGACLARGYLARPALTAERFRPDPYGPPGTRMYRSGDVVRWTNDGQLEFAGRVDHQVKLRGYRIEPDEVAAALIRHPEVRESAVVVRTDPAGEQRLVAYVVPADGHQPAAAQLRTYLGDVVPAYMVPSAYPLLPALPLNRNGKLDRAALPEPSFDNDERQAFVTPRTDEERLVSEVWAEVLGAGRVGAHDNFFALGGHSLLATRAITRLREATGRRIPLWIIFQSPTVATFAEQLAQAPPEVSDREPITARPRLGAAPAAYSQRRLWFLERFSPGTATYHIPSAERLRGPLDERSLRRALREVVRRHEALRTRFDDTGGDLVQIVLPDAPFDLAVEAVPGTGPAQLAAALARLDEEARTPFDLRRGPLLRARLLRLGAEDHLLTITVHHIAFDGWSAGIFYAELAALYPAYLQNRRSPLPEPALQFSDYAVWQHERRQRSAYARQLDYWTTQLAGAPHRLDLPYDRPAPTIRSHRGGVVEGPIDPAVWQRLDRVASATGCTRFMVLLAALQAVLTRYTGQSDICVGSTVAGRTRPELEPLIGFFVNTLVLRTDLGGDPTFTELLGRVRRVCLDAFDAQDVPFEHLVELLRPHRDPGTTPLFQVMLTLHNTPGGSFTLPGVTAEPVEPDLVTAKFDLSIHVSPVRDTAAVLIEYNADVFEAGTVRQLAGYFDALLQAALVSPDERLSDLDLPGTDDTPAAGPAPRRATLVDLFAAQVASRPQAVALRCAGESLTYRQLDERSDRLAHRLAARGAAAEHRVAICLDRSPEQVVAILAVLKAGGTYVPLDPGHPDERLRLILADAAPALLLTDPVTAGRIAGGCATLDPCDETGELTRPPAGPLPGTAAYVIYTSGSTGRPKGVVVEHDQVVRLLRATEAHLAFGPDDVWTMFHSYAFDFAVWEMWGALGYGGTLVVVPRDVARAPEDFARLLAAERVTVLSQTPSALRELGRVLPAETSLRYVVLGGEAAVPADLRRWFDRPGDQCPSIVNLYGITETTVHTTVRPITAADTRLSRSPIGRALPHARVHLLDERMRPVPPGAPGELYVGGAGLARGYLGAAGLTADRFRPDPFGAPGDRLYRSGDRARRGPDGDLAYLGRLDDQVKVRGYRIEPAEIEAVLGDHPAVRSSAVLLRRVAGEPALVGYVDTSVEVAAGELRAYLARRLPQHLVPAAIVPVGSWPLTRNGKLDRSALPEPGTLAGPAGASAPPHSATERQLADLWSELLGVKRVGRDDDFFALGGHSFLALRLIDRIRRDLGVPVGAATIFQAPTVARLAAAMAAPDRDTGSPLVALRGPGEGAAPALVLVHPIGGNVLCYAGLARALPPGYPVHGLVAAGLDGEAAPAMSIPDMAESYLAALRDAGLDPRRIVLAGWSMGGVVAFEMARRLARDGVRPPVLLIDTYPPDPEPGAEPDDAELVAAFAADWGRTAGVDLGLDAAELARIPAGRRLGRLHERATGHGLVPPSLLAAALRVFAANAGALAGYLPGGRYDGEVVLLAAGDGPAGEDGPAPGWARWVDGILTLERVPGDHYRLLHPPGQAAVAAAAAALLDRTGRR</sequence>
<dbReference type="Pfam" id="PF00975">
    <property type="entry name" value="Thioesterase"/>
    <property type="match status" value="1"/>
</dbReference>
<dbReference type="GO" id="GO:0072330">
    <property type="term" value="P:monocarboxylic acid biosynthetic process"/>
    <property type="evidence" value="ECO:0007669"/>
    <property type="project" value="UniProtKB-ARBA"/>
</dbReference>
<dbReference type="InterPro" id="IPR020802">
    <property type="entry name" value="TesA-like"/>
</dbReference>
<dbReference type="InterPro" id="IPR009081">
    <property type="entry name" value="PP-bd_ACP"/>
</dbReference>
<dbReference type="CDD" id="cd19531">
    <property type="entry name" value="LCL_NRPS-like"/>
    <property type="match status" value="2"/>
</dbReference>
<dbReference type="InterPro" id="IPR000873">
    <property type="entry name" value="AMP-dep_synth/lig_dom"/>
</dbReference>
<dbReference type="PROSITE" id="PS00012">
    <property type="entry name" value="PHOSPHOPANTETHEINE"/>
    <property type="match status" value="1"/>
</dbReference>
<dbReference type="InterPro" id="IPR042099">
    <property type="entry name" value="ANL_N_sf"/>
</dbReference>
<dbReference type="GO" id="GO:0008610">
    <property type="term" value="P:lipid biosynthetic process"/>
    <property type="evidence" value="ECO:0007669"/>
    <property type="project" value="UniProtKB-ARBA"/>
</dbReference>
<dbReference type="SUPFAM" id="SSF53474">
    <property type="entry name" value="alpha/beta-Hydrolases"/>
    <property type="match status" value="1"/>
</dbReference>
<dbReference type="Gene3D" id="3.30.559.30">
    <property type="entry name" value="Nonribosomal peptide synthetase, condensation domain"/>
    <property type="match status" value="2"/>
</dbReference>
<dbReference type="Gene3D" id="1.10.1200.10">
    <property type="entry name" value="ACP-like"/>
    <property type="match status" value="2"/>
</dbReference>
<dbReference type="GO" id="GO:0043041">
    <property type="term" value="P:amino acid activation for nonribosomal peptide biosynthetic process"/>
    <property type="evidence" value="ECO:0007669"/>
    <property type="project" value="TreeGrafter"/>
</dbReference>
<dbReference type="GO" id="GO:0003824">
    <property type="term" value="F:catalytic activity"/>
    <property type="evidence" value="ECO:0007669"/>
    <property type="project" value="InterPro"/>
</dbReference>
<dbReference type="InterPro" id="IPR001242">
    <property type="entry name" value="Condensation_dom"/>
</dbReference>
<evidence type="ECO:0000313" key="7">
    <source>
        <dbReference type="Proteomes" id="UP000636960"/>
    </source>
</evidence>
<dbReference type="InterPro" id="IPR010071">
    <property type="entry name" value="AA_adenyl_dom"/>
</dbReference>
<dbReference type="GO" id="GO:0044550">
    <property type="term" value="P:secondary metabolite biosynthetic process"/>
    <property type="evidence" value="ECO:0007669"/>
    <property type="project" value="UniProtKB-ARBA"/>
</dbReference>
<dbReference type="FunFam" id="3.30.300.30:FF:000010">
    <property type="entry name" value="Enterobactin synthetase component F"/>
    <property type="match status" value="1"/>
</dbReference>
<dbReference type="Pfam" id="PF00668">
    <property type="entry name" value="Condensation"/>
    <property type="match status" value="2"/>
</dbReference>
<dbReference type="PANTHER" id="PTHR45527:SF1">
    <property type="entry name" value="FATTY ACID SYNTHASE"/>
    <property type="match status" value="1"/>
</dbReference>
<reference evidence="6" key="1">
    <citation type="submission" date="2021-01" db="EMBL/GenBank/DDBJ databases">
        <title>Whole genome shotgun sequence of Actinoplanes rishiriensis NBRC 108556.</title>
        <authorList>
            <person name="Komaki H."/>
            <person name="Tamura T."/>
        </authorList>
    </citation>
    <scope>NUCLEOTIDE SEQUENCE</scope>
    <source>
        <strain evidence="6">NBRC 108556</strain>
    </source>
</reference>
<feature type="compositionally biased region" description="Low complexity" evidence="4">
    <location>
        <begin position="2019"/>
        <end position="2030"/>
    </location>
</feature>
<gene>
    <name evidence="6" type="ORF">Ari01nite_69790</name>
</gene>
<keyword evidence="3" id="KW-0597">Phosphoprotein</keyword>
<dbReference type="FunFam" id="3.40.50.12780:FF:000012">
    <property type="entry name" value="Non-ribosomal peptide synthetase"/>
    <property type="match status" value="1"/>
</dbReference>
<dbReference type="FunFam" id="3.40.50.980:FF:000001">
    <property type="entry name" value="Non-ribosomal peptide synthetase"/>
    <property type="match status" value="1"/>
</dbReference>
<dbReference type="InterPro" id="IPR020806">
    <property type="entry name" value="PKS_PP-bd"/>
</dbReference>
<dbReference type="SUPFAM" id="SSF47336">
    <property type="entry name" value="ACP-like"/>
    <property type="match status" value="2"/>
</dbReference>
<evidence type="ECO:0000259" key="5">
    <source>
        <dbReference type="PROSITE" id="PS50075"/>
    </source>
</evidence>
<dbReference type="FunFam" id="1.10.1200.10:FF:000016">
    <property type="entry name" value="Non-ribosomal peptide synthase"/>
    <property type="match status" value="2"/>
</dbReference>
<feature type="domain" description="Carrier" evidence="5">
    <location>
        <begin position="984"/>
        <end position="1059"/>
    </location>
</feature>
<dbReference type="Pfam" id="PF00501">
    <property type="entry name" value="AMP-binding"/>
    <property type="match status" value="2"/>
</dbReference>
<evidence type="ECO:0000256" key="2">
    <source>
        <dbReference type="ARBA" id="ARBA00022450"/>
    </source>
</evidence>
<feature type="region of interest" description="Disordered" evidence="4">
    <location>
        <begin position="2010"/>
        <end position="2030"/>
    </location>
</feature>
<dbReference type="InterPro" id="IPR036736">
    <property type="entry name" value="ACP-like_sf"/>
</dbReference>
<dbReference type="SMART" id="SM00823">
    <property type="entry name" value="PKS_PP"/>
    <property type="match status" value="2"/>
</dbReference>
<feature type="domain" description="Carrier" evidence="5">
    <location>
        <begin position="2027"/>
        <end position="2102"/>
    </location>
</feature>
<dbReference type="FunFam" id="3.30.559.10:FF:000012">
    <property type="entry name" value="Non-ribosomal peptide synthetase"/>
    <property type="match status" value="1"/>
</dbReference>
<evidence type="ECO:0000313" key="6">
    <source>
        <dbReference type="EMBL" id="GIE99514.1"/>
    </source>
</evidence>
<dbReference type="SMART" id="SM00824">
    <property type="entry name" value="PKS_TE"/>
    <property type="match status" value="1"/>
</dbReference>
<evidence type="ECO:0000256" key="1">
    <source>
        <dbReference type="ARBA" id="ARBA00001957"/>
    </source>
</evidence>
<dbReference type="InterPro" id="IPR001031">
    <property type="entry name" value="Thioesterase"/>
</dbReference>
<dbReference type="PROSITE" id="PS50075">
    <property type="entry name" value="CARRIER"/>
    <property type="match status" value="2"/>
</dbReference>
<comment type="caution">
    <text evidence="6">The sequence shown here is derived from an EMBL/GenBank/DDBJ whole genome shotgun (WGS) entry which is preliminary data.</text>
</comment>
<dbReference type="Pfam" id="PF13193">
    <property type="entry name" value="AMP-binding_C"/>
    <property type="match status" value="2"/>
</dbReference>
<dbReference type="EMBL" id="BOMV01000073">
    <property type="protein sequence ID" value="GIE99514.1"/>
    <property type="molecule type" value="Genomic_DNA"/>
</dbReference>
<dbReference type="CDD" id="cd17643">
    <property type="entry name" value="A_NRPS_Cytc1-like"/>
    <property type="match status" value="1"/>
</dbReference>
<dbReference type="InterPro" id="IPR023213">
    <property type="entry name" value="CAT-like_dom_sf"/>
</dbReference>
<dbReference type="InterPro" id="IPR045851">
    <property type="entry name" value="AMP-bd_C_sf"/>
</dbReference>
<keyword evidence="7" id="KW-1185">Reference proteome</keyword>
<dbReference type="Pfam" id="PF00550">
    <property type="entry name" value="PP-binding"/>
    <property type="match status" value="2"/>
</dbReference>
<dbReference type="InterPro" id="IPR029058">
    <property type="entry name" value="AB_hydrolase_fold"/>
</dbReference>
<dbReference type="RefSeq" id="WP_203786500.1">
    <property type="nucleotide sequence ID" value="NZ_BOMV01000073.1"/>
</dbReference>
<dbReference type="SUPFAM" id="SSF52777">
    <property type="entry name" value="CoA-dependent acyltransferases"/>
    <property type="match status" value="4"/>
</dbReference>